<dbReference type="GO" id="GO:0006508">
    <property type="term" value="P:proteolysis"/>
    <property type="evidence" value="ECO:0007669"/>
    <property type="project" value="UniProtKB-KW"/>
</dbReference>
<dbReference type="AlphaFoldDB" id="A0A1J7BLN7"/>
<dbReference type="GO" id="GO:0004177">
    <property type="term" value="F:aminopeptidase activity"/>
    <property type="evidence" value="ECO:0007669"/>
    <property type="project" value="UniProtKB-KW"/>
</dbReference>
<comment type="catalytic activity">
    <reaction evidence="1">
        <text>Release of N-terminal proline from a peptide.</text>
        <dbReference type="EC" id="3.4.11.5"/>
    </reaction>
</comment>
<evidence type="ECO:0000256" key="2">
    <source>
        <dbReference type="ARBA" id="ARBA00004496"/>
    </source>
</evidence>
<evidence type="ECO:0000259" key="10">
    <source>
        <dbReference type="Pfam" id="PF00561"/>
    </source>
</evidence>
<keyword evidence="5" id="KW-0031">Aminopeptidase</keyword>
<evidence type="ECO:0000256" key="6">
    <source>
        <dbReference type="ARBA" id="ARBA00022490"/>
    </source>
</evidence>
<evidence type="ECO:0000256" key="1">
    <source>
        <dbReference type="ARBA" id="ARBA00001585"/>
    </source>
</evidence>
<evidence type="ECO:0000256" key="4">
    <source>
        <dbReference type="ARBA" id="ARBA00012568"/>
    </source>
</evidence>
<name>A0A1J7BLN7_9ACTN</name>
<organism evidence="11 12">
    <name type="scientific">Mangrovactinospora gilvigrisea</name>
    <dbReference type="NCBI Taxonomy" id="1428644"/>
    <lineage>
        <taxon>Bacteria</taxon>
        <taxon>Bacillati</taxon>
        <taxon>Actinomycetota</taxon>
        <taxon>Actinomycetes</taxon>
        <taxon>Kitasatosporales</taxon>
        <taxon>Streptomycetaceae</taxon>
        <taxon>Mangrovactinospora</taxon>
    </lineage>
</organism>
<dbReference type="InterPro" id="IPR029058">
    <property type="entry name" value="AB_hydrolase_fold"/>
</dbReference>
<dbReference type="Pfam" id="PF00561">
    <property type="entry name" value="Abhydrolase_1"/>
    <property type="match status" value="1"/>
</dbReference>
<comment type="subcellular location">
    <subcellularLocation>
        <location evidence="2">Cytoplasm</location>
    </subcellularLocation>
</comment>
<evidence type="ECO:0000313" key="11">
    <source>
        <dbReference type="EMBL" id="OIV39517.1"/>
    </source>
</evidence>
<dbReference type="PANTHER" id="PTHR43722">
    <property type="entry name" value="PROLINE IMINOPEPTIDASE"/>
    <property type="match status" value="1"/>
</dbReference>
<proteinExistence type="inferred from homology"/>
<dbReference type="SUPFAM" id="SSF53474">
    <property type="entry name" value="alpha/beta-Hydrolases"/>
    <property type="match status" value="1"/>
</dbReference>
<dbReference type="Gene3D" id="3.40.50.1820">
    <property type="entry name" value="alpha/beta hydrolase"/>
    <property type="match status" value="1"/>
</dbReference>
<keyword evidence="7" id="KW-0645">Protease</keyword>
<keyword evidence="8 11" id="KW-0378">Hydrolase</keyword>
<dbReference type="RefSeq" id="WP_071654719.1">
    <property type="nucleotide sequence ID" value="NZ_MLCF01000002.1"/>
</dbReference>
<reference evidence="11 12" key="1">
    <citation type="submission" date="2016-10" db="EMBL/GenBank/DDBJ databases">
        <title>Genome sequence of Streptomyces gilvigriseus MUSC 26.</title>
        <authorList>
            <person name="Lee L.-H."/>
            <person name="Ser H.-L."/>
        </authorList>
    </citation>
    <scope>NUCLEOTIDE SEQUENCE [LARGE SCALE GENOMIC DNA]</scope>
    <source>
        <strain evidence="11 12">MUSC 26</strain>
    </source>
</reference>
<protein>
    <recommendedName>
        <fullName evidence="4">prolyl aminopeptidase</fullName>
        <ecNumber evidence="4">3.4.11.5</ecNumber>
    </recommendedName>
    <alternativeName>
        <fullName evidence="9">Prolyl aminopeptidase</fullName>
    </alternativeName>
</protein>
<evidence type="ECO:0000256" key="7">
    <source>
        <dbReference type="ARBA" id="ARBA00022670"/>
    </source>
</evidence>
<evidence type="ECO:0000256" key="3">
    <source>
        <dbReference type="ARBA" id="ARBA00010088"/>
    </source>
</evidence>
<evidence type="ECO:0000256" key="8">
    <source>
        <dbReference type="ARBA" id="ARBA00022801"/>
    </source>
</evidence>
<dbReference type="Proteomes" id="UP000243342">
    <property type="component" value="Unassembled WGS sequence"/>
</dbReference>
<evidence type="ECO:0000256" key="5">
    <source>
        <dbReference type="ARBA" id="ARBA00022438"/>
    </source>
</evidence>
<evidence type="ECO:0000313" key="12">
    <source>
        <dbReference type="Proteomes" id="UP000243342"/>
    </source>
</evidence>
<dbReference type="InterPro" id="IPR000073">
    <property type="entry name" value="AB_hydrolase_1"/>
</dbReference>
<comment type="similarity">
    <text evidence="3">Belongs to the peptidase S33 family.</text>
</comment>
<dbReference type="EMBL" id="MLCF01000002">
    <property type="protein sequence ID" value="OIV39517.1"/>
    <property type="molecule type" value="Genomic_DNA"/>
</dbReference>
<accession>A0A1J7BLN7</accession>
<comment type="caution">
    <text evidence="11">The sequence shown here is derived from an EMBL/GenBank/DDBJ whole genome shotgun (WGS) entry which is preliminary data.</text>
</comment>
<dbReference type="PANTHER" id="PTHR43722:SF1">
    <property type="entry name" value="PROLINE IMINOPEPTIDASE"/>
    <property type="match status" value="1"/>
</dbReference>
<dbReference type="InterPro" id="IPR002410">
    <property type="entry name" value="Peptidase_S33"/>
</dbReference>
<dbReference type="STRING" id="1428644.BIV57_00835"/>
<feature type="domain" description="AB hydrolase-1" evidence="10">
    <location>
        <begin position="25"/>
        <end position="123"/>
    </location>
</feature>
<dbReference type="PRINTS" id="PR00793">
    <property type="entry name" value="PROAMNOPTASE"/>
</dbReference>
<dbReference type="EC" id="3.4.11.5" evidence="4"/>
<gene>
    <name evidence="11" type="ORF">BIV57_00835</name>
</gene>
<keyword evidence="6" id="KW-0963">Cytoplasm</keyword>
<dbReference type="InterPro" id="IPR005944">
    <property type="entry name" value="Pro_iminopeptidase"/>
</dbReference>
<keyword evidence="12" id="KW-1185">Reference proteome</keyword>
<evidence type="ECO:0000256" key="9">
    <source>
        <dbReference type="ARBA" id="ARBA00029605"/>
    </source>
</evidence>
<sequence length="241" mass="25880">MDERMITAPDGVSLHVGVSGSGPDVVVLSGGPGCVHYLEDDRLVPHGMRAWFPEPRGVGRSGGGPHTMAEAVVDLEAIRESLGISRWSVLGHSWGSELAVRYALQHPDAVAQVISVAGRGPQRDRTWSQIYEAGKPNDVVIEIANEPAVWKSLSASFTEWIHHPTLFRDLADSPVPMAFIAAGGDIRPPWPLKQLAELVPGATFQVVPDVPHDFWSTHPDIWVEVVTAACAAADTARTPAA</sequence>
<dbReference type="GO" id="GO:0005737">
    <property type="term" value="C:cytoplasm"/>
    <property type="evidence" value="ECO:0007669"/>
    <property type="project" value="UniProtKB-SubCell"/>
</dbReference>